<dbReference type="UniPathway" id="UPA00246"/>
<dbReference type="Proteomes" id="UP000238322">
    <property type="component" value="Unassembled WGS sequence"/>
</dbReference>
<proteinExistence type="predicted"/>
<comment type="caution">
    <text evidence="1">The sequence shown here is derived from an EMBL/GenBank/DDBJ whole genome shotgun (WGS) entry which is preliminary data.</text>
</comment>
<reference evidence="1 2" key="1">
    <citation type="submission" date="2018-02" db="EMBL/GenBank/DDBJ databases">
        <title>Comparative genomes isolates from brazilian mangrove.</title>
        <authorList>
            <person name="Araujo J.E."/>
            <person name="Taketani R.G."/>
            <person name="Silva M.C.P."/>
            <person name="Loureco M.V."/>
            <person name="Andreote F.D."/>
        </authorList>
    </citation>
    <scope>NUCLEOTIDE SEQUENCE [LARGE SCALE GENOMIC DNA]</scope>
    <source>
        <strain evidence="1 2">Hex-1 MGV</strain>
    </source>
</reference>
<dbReference type="InterPro" id="IPR032466">
    <property type="entry name" value="Metal_Hydrolase"/>
</dbReference>
<evidence type="ECO:0000313" key="2">
    <source>
        <dbReference type="Proteomes" id="UP000238322"/>
    </source>
</evidence>
<dbReference type="RefSeq" id="WP_105328244.1">
    <property type="nucleotide sequence ID" value="NZ_PUHY01000004.1"/>
</dbReference>
<evidence type="ECO:0000313" key="1">
    <source>
        <dbReference type="EMBL" id="PQO39808.1"/>
    </source>
</evidence>
<dbReference type="Pfam" id="PF02614">
    <property type="entry name" value="UxaC"/>
    <property type="match status" value="1"/>
</dbReference>
<dbReference type="Gene3D" id="3.20.20.140">
    <property type="entry name" value="Metal-dependent hydrolases"/>
    <property type="match status" value="1"/>
</dbReference>
<dbReference type="Gene3D" id="1.10.2020.10">
    <property type="entry name" value="uronate isomerase, domain 2, chain A"/>
    <property type="match status" value="1"/>
</dbReference>
<keyword evidence="1" id="KW-0378">Hydrolase</keyword>
<dbReference type="OrthoDB" id="231890at2"/>
<name>A0A2S8G5T3_9BACT</name>
<protein>
    <submittedName>
        <fullName evidence="1">Amidohydrolase</fullName>
    </submittedName>
</protein>
<sequence>MSIELRNRLFEQLDQLVLVDPHTHINALDPSSHTLADILGYHYYTELSHSAGMPKELIEEEGISDKEKVGRLIENFGPITNTIQYSWFIEMAQKLLDFDGDSVTSDNWESLYDAAEKKMSADSWTETVFEKSRLESVFLTNDFDDPLEGFDTKKYVPCLRTDDLVFHLTNPRTKVRLHEATDTDVTDVASARAAIGKLFEHFTSKGAKACAISLPPTFAPVHVSDARAETALSAVLSKGADADEADQRAVSNFIFWTLAENCRSYKLPFDLMIGVNRKVFPAGVFQGQDLYDSRVSLIQYKDLLNAFPDVTFPISVLASVTNQELVSYSWIFPNVVANGHWWYSNTPTYIQQDCAARLEAIPRTKQIGYYSDMYKMEFALPKFAMYKRILAKVLAENFVIDRSWSEEAAVELGTQLLRGNVETIFDVGR</sequence>
<dbReference type="EMBL" id="PUHY01000004">
    <property type="protein sequence ID" value="PQO39808.1"/>
    <property type="molecule type" value="Genomic_DNA"/>
</dbReference>
<dbReference type="AlphaFoldDB" id="A0A2S8G5T3"/>
<gene>
    <name evidence="1" type="ORF">C5Y83_03435</name>
</gene>
<organism evidence="1 2">
    <name type="scientific">Blastopirellula marina</name>
    <dbReference type="NCBI Taxonomy" id="124"/>
    <lineage>
        <taxon>Bacteria</taxon>
        <taxon>Pseudomonadati</taxon>
        <taxon>Planctomycetota</taxon>
        <taxon>Planctomycetia</taxon>
        <taxon>Pirellulales</taxon>
        <taxon>Pirellulaceae</taxon>
        <taxon>Blastopirellula</taxon>
    </lineage>
</organism>
<dbReference type="SUPFAM" id="SSF51556">
    <property type="entry name" value="Metallo-dependent hydrolases"/>
    <property type="match status" value="1"/>
</dbReference>
<dbReference type="GO" id="GO:0008880">
    <property type="term" value="F:glucuronate isomerase activity"/>
    <property type="evidence" value="ECO:0007669"/>
    <property type="project" value="InterPro"/>
</dbReference>
<dbReference type="GO" id="GO:0006064">
    <property type="term" value="P:glucuronate catabolic process"/>
    <property type="evidence" value="ECO:0007669"/>
    <property type="project" value="InterPro"/>
</dbReference>
<accession>A0A2S8G5T3</accession>
<dbReference type="GO" id="GO:0016787">
    <property type="term" value="F:hydrolase activity"/>
    <property type="evidence" value="ECO:0007669"/>
    <property type="project" value="UniProtKB-KW"/>
</dbReference>
<dbReference type="InterPro" id="IPR003766">
    <property type="entry name" value="Uronate_isomerase"/>
</dbReference>